<keyword evidence="5" id="KW-1185">Reference proteome</keyword>
<dbReference type="Gene3D" id="2.30.30.40">
    <property type="entry name" value="SH3 Domains"/>
    <property type="match status" value="2"/>
</dbReference>
<feature type="region of interest" description="Disordered" evidence="3">
    <location>
        <begin position="1382"/>
        <end position="1437"/>
    </location>
</feature>
<evidence type="ECO:0000256" key="2">
    <source>
        <dbReference type="PROSITE-ProRule" id="PRU00192"/>
    </source>
</evidence>
<dbReference type="Pfam" id="PF07653">
    <property type="entry name" value="SH3_2"/>
    <property type="match status" value="1"/>
</dbReference>
<dbReference type="PRINTS" id="PR00452">
    <property type="entry name" value="SH3DOMAIN"/>
</dbReference>
<feature type="region of interest" description="Disordered" evidence="3">
    <location>
        <begin position="1449"/>
        <end position="1553"/>
    </location>
</feature>
<feature type="region of interest" description="Disordered" evidence="3">
    <location>
        <begin position="206"/>
        <end position="227"/>
    </location>
</feature>
<dbReference type="Proteomes" id="UP000694844">
    <property type="component" value="Chromosome 7"/>
</dbReference>
<dbReference type="FunFam" id="2.30.30.40:FF:000072">
    <property type="entry name" value="Unconventional Myosin IB"/>
    <property type="match status" value="1"/>
</dbReference>
<accession>A0A8B8AMK9</accession>
<dbReference type="Pfam" id="PF00018">
    <property type="entry name" value="SH3_1"/>
    <property type="match status" value="1"/>
</dbReference>
<feature type="compositionally biased region" description="Acidic residues" evidence="3">
    <location>
        <begin position="1395"/>
        <end position="1418"/>
    </location>
</feature>
<dbReference type="InterPro" id="IPR001452">
    <property type="entry name" value="SH3_domain"/>
</dbReference>
<feature type="domain" description="SH3" evidence="4">
    <location>
        <begin position="1"/>
        <end position="58"/>
    </location>
</feature>
<dbReference type="CDD" id="cd11874">
    <property type="entry name" value="SH3_CD2AP-like_2"/>
    <property type="match status" value="1"/>
</dbReference>
<dbReference type="OrthoDB" id="5340910at2759"/>
<evidence type="ECO:0000259" key="4">
    <source>
        <dbReference type="PROSITE" id="PS50002"/>
    </source>
</evidence>
<feature type="compositionally biased region" description="Polar residues" evidence="3">
    <location>
        <begin position="509"/>
        <end position="521"/>
    </location>
</feature>
<feature type="region of interest" description="Disordered" evidence="3">
    <location>
        <begin position="1066"/>
        <end position="1104"/>
    </location>
</feature>
<dbReference type="SMART" id="SM00326">
    <property type="entry name" value="SH3"/>
    <property type="match status" value="2"/>
</dbReference>
<dbReference type="KEGG" id="cvn:111103378"/>
<feature type="compositionally biased region" description="Low complexity" evidence="3">
    <location>
        <begin position="1523"/>
        <end position="1535"/>
    </location>
</feature>
<dbReference type="PANTHER" id="PTHR46026">
    <property type="entry name" value="RHO-TYPE GUANINE NUCLEOTIDE EXCHANGE FACTOR, ISOFORM F"/>
    <property type="match status" value="1"/>
</dbReference>
<feature type="compositionally biased region" description="Polar residues" evidence="3">
    <location>
        <begin position="1466"/>
        <end position="1485"/>
    </location>
</feature>
<dbReference type="PROSITE" id="PS50002">
    <property type="entry name" value="SH3"/>
    <property type="match status" value="2"/>
</dbReference>
<feature type="compositionally biased region" description="Basic and acidic residues" evidence="3">
    <location>
        <begin position="388"/>
        <end position="403"/>
    </location>
</feature>
<reference evidence="6" key="1">
    <citation type="submission" date="2025-08" db="UniProtKB">
        <authorList>
            <consortium name="RefSeq"/>
        </authorList>
    </citation>
    <scope>IDENTIFICATION</scope>
    <source>
        <tissue evidence="6">Whole sample</tissue>
    </source>
</reference>
<feature type="domain" description="SH3" evidence="4">
    <location>
        <begin position="104"/>
        <end position="163"/>
    </location>
</feature>
<organism evidence="5 6">
    <name type="scientific">Crassostrea virginica</name>
    <name type="common">Eastern oyster</name>
    <dbReference type="NCBI Taxonomy" id="6565"/>
    <lineage>
        <taxon>Eukaryota</taxon>
        <taxon>Metazoa</taxon>
        <taxon>Spiralia</taxon>
        <taxon>Lophotrochozoa</taxon>
        <taxon>Mollusca</taxon>
        <taxon>Bivalvia</taxon>
        <taxon>Autobranchia</taxon>
        <taxon>Pteriomorphia</taxon>
        <taxon>Ostreida</taxon>
        <taxon>Ostreoidea</taxon>
        <taxon>Ostreidae</taxon>
        <taxon>Crassostrea</taxon>
    </lineage>
</organism>
<proteinExistence type="predicted"/>
<evidence type="ECO:0000256" key="1">
    <source>
        <dbReference type="ARBA" id="ARBA00022443"/>
    </source>
</evidence>
<feature type="compositionally biased region" description="Basic and acidic residues" evidence="3">
    <location>
        <begin position="170"/>
        <end position="184"/>
    </location>
</feature>
<dbReference type="CDD" id="cd11873">
    <property type="entry name" value="SH3_CD2AP-like_1"/>
    <property type="match status" value="1"/>
</dbReference>
<feature type="compositionally biased region" description="Polar residues" evidence="3">
    <location>
        <begin position="1076"/>
        <end position="1101"/>
    </location>
</feature>
<feature type="compositionally biased region" description="Basic and acidic residues" evidence="3">
    <location>
        <begin position="656"/>
        <end position="671"/>
    </location>
</feature>
<feature type="region of interest" description="Disordered" evidence="3">
    <location>
        <begin position="257"/>
        <end position="279"/>
    </location>
</feature>
<dbReference type="PRINTS" id="PR00499">
    <property type="entry name" value="P67PHOX"/>
</dbReference>
<dbReference type="SUPFAM" id="SSF50044">
    <property type="entry name" value="SH3-domain"/>
    <property type="match status" value="2"/>
</dbReference>
<feature type="region of interest" description="Disordered" evidence="3">
    <location>
        <begin position="635"/>
        <end position="671"/>
    </location>
</feature>
<evidence type="ECO:0000256" key="3">
    <source>
        <dbReference type="SAM" id="MobiDB-lite"/>
    </source>
</evidence>
<dbReference type="PANTHER" id="PTHR46026:SF1">
    <property type="entry name" value="RHO-TYPE GUANINE NUCLEOTIDE EXCHANGE FACTOR, ISOFORM F"/>
    <property type="match status" value="1"/>
</dbReference>
<evidence type="ECO:0000313" key="5">
    <source>
        <dbReference type="Proteomes" id="UP000694844"/>
    </source>
</evidence>
<sequence length="1553" mass="175466">MVDVLVEFDYDAEQEDELTIKVGDVIKNVQMSEGGWWEGELNGKKGMFPDNFVKVIEKKKEEPKKEMLVTQQRSSVRELANKLKDVHVGAAPQKKKDQHHHSDIKRKKAKVLFDYEPENEDELKIEVGDIVEVIKQEEEGWWEGVINGKTGVFPSNFVEVIEEGEPNDAVDSHPPAEEKPESKGKKVMGVGLGNIFEGGPIKLRSTAATAKRPVEKPDPKPIATEEPPVLKREKPVMHDYPAPLPAPRKSHVNFYSTQSQERKEPPVPAPRVYPAWSHRDNGHSPTLRYRPDYASADDVEGNTNIFHHAYDRDNDVELLGVRSLVQNSDPCIQSSLGPARPHKPIFPFLRGLVRSVAQRRASDHIRPIIDSFERRNTEQDTTASSLDDSNKENKSRVEKKSPEKQGQLKRKAAQTKPGILSQLKFLPFKTRKIQNVGQWSKSETECDVDFKSTVNSQAEMEEQCKSVPVLRRKNVCKELMEDRKPLRPIAMYDISDTDPQDYPYMSPSDYRSQTPEHQLQGSGEEGHETGLLTQRDQGAEGERMHAHSSYERQLSPLVSSLAEKYNLMDWKDKRWKKYVKIEHGMVSSRQNSLSGSQNSSNNAIHDEVTTCSMFFDKTSPEKTCSVPERITKSAENLQTKRSIGESVRESSSSLDDSWRNKGVDQRGEENRKKKFPTTFVTAAEVYKNYRLQKSIVQGEGGAKLKKPHRNANEKYQELPSVHSPQYLEETFSGASCMEEDSTSKSLGDLEKYIRVNMTESITNSYDENDGSSCHSPTNPWMSPPPKYDLGHRVHNAHFDEHLIHKYEMMAENNLTEQEILAELDSKLNLYCNVETQTSEKDLDLDLVSTDNKRTVSTSPIQEMVSYEPSLDHSDCDSPQMTPGKRSAKPRYSSSPIARAEQFGEYDIEGTKENGLNLEVIGNKLKIIGDEINAELEKDYNIVGTEENGLNLEVVGRSIRLCTPEEQEKSRARLREDCSERRKRRFSWKRLFHPKKTKSVVLLSYRRTDDAGSPVKEDMMNKVKKSPAAKVKKVLKTKLDDGDDTIVDVQFKPEDILGTVEAVFGHGSPADEALPRDSSSMRMNLSPSKFQSQSNESQTSQRLVPKESPAACNLVKFSVEDIVKELEEEGKKIEKEFLRIVTDNSYDFLDMDSECVINNPHSLMYLAGMACSKRFQLLYDTDFTDDSEVVDGSVKVEEREAGGSTMNPLENLDVVCGRWRIDFMKDDFSDSSTHEDTGGEEIDQDICPDSPGLIASMARDVQSMNLTASPNSSDADIARRIDAFLREALKPIDDLMLKNETSDDDLIEEGTENIDYIESSMSSQRDERVASFTPYNSPCVANEEPKFSLEEEEEECSVLNKSFSTEDSDMDRSAREALQEVEGVTPVMLDHQLQETESDDTDDKFEENDQENDEDDEDNTNNNFYINGARNNLKPDLKGKIKVRYPKFSFFSPLSEGSPAEAEDSPRGNTPQPSKSDTRSLDTTGSEKFYTDIDTSLENSRDTAVFYTDQETDLDGTMEDQSFGPLGRLSRSSRSPASEGQGVVNWSMDDSIEV</sequence>
<feature type="region of interest" description="Disordered" evidence="3">
    <location>
        <begin position="493"/>
        <end position="529"/>
    </location>
</feature>
<feature type="region of interest" description="Disordered" evidence="3">
    <location>
        <begin position="372"/>
        <end position="415"/>
    </location>
</feature>
<protein>
    <submittedName>
        <fullName evidence="6">Uncharacterized protein LOC111103378</fullName>
    </submittedName>
</protein>
<name>A0A8B8AMK9_CRAVI</name>
<evidence type="ECO:0000313" key="6">
    <source>
        <dbReference type="RefSeq" id="XP_022292321.1"/>
    </source>
</evidence>
<dbReference type="InterPro" id="IPR036028">
    <property type="entry name" value="SH3-like_dom_sf"/>
</dbReference>
<dbReference type="GeneID" id="111103378"/>
<dbReference type="RefSeq" id="XP_022292321.1">
    <property type="nucleotide sequence ID" value="XM_022436613.1"/>
</dbReference>
<gene>
    <name evidence="6" type="primary">LOC111103378</name>
</gene>
<keyword evidence="1 2" id="KW-0728">SH3 domain</keyword>
<feature type="region of interest" description="Disordered" evidence="3">
    <location>
        <begin position="165"/>
        <end position="186"/>
    </location>
</feature>
<feature type="region of interest" description="Disordered" evidence="3">
    <location>
        <begin position="866"/>
        <end position="895"/>
    </location>
</feature>